<dbReference type="GO" id="GO:0015074">
    <property type="term" value="P:DNA integration"/>
    <property type="evidence" value="ECO:0007669"/>
    <property type="project" value="UniProtKB-KW"/>
</dbReference>
<dbReference type="Proteomes" id="UP000182332">
    <property type="component" value="Unassembled WGS sequence"/>
</dbReference>
<evidence type="ECO:0000313" key="7">
    <source>
        <dbReference type="Proteomes" id="UP000182332"/>
    </source>
</evidence>
<evidence type="ECO:0000259" key="5">
    <source>
        <dbReference type="PROSITE" id="PS51898"/>
    </source>
</evidence>
<dbReference type="PROSITE" id="PS51898">
    <property type="entry name" value="TYR_RECOMBINASE"/>
    <property type="match status" value="1"/>
</dbReference>
<evidence type="ECO:0000256" key="1">
    <source>
        <dbReference type="ARBA" id="ARBA00004496"/>
    </source>
</evidence>
<sequence>MPILHDHAGIFRISSQRIQMPAPSSPHPLFETYAKFGELNFSSLKEELPAIRGYLEQFPAETQAIEGYRAVRSFLKSYAGNESTFNSYRTHVERLLLWTLLKSRTPLLAMRRTQAESFMEFCLAPDPSWVGPVVKSRFTRLGARKKTATDTYVLNPDWRPFSQTVAKEERKRAEEENRPALQDTYRLAQGSIAQIFAVCGSFFQHAIDEGFCEQNPFRAVKQKSKYKERNTDNQDTRILTSLQWDFVLETAELLAAEDTKYERTLFIVATIFAMYLRVSDLVGRDNWKPTMGDLRKDSAGNWWYHVVGKGNKAGKISVRDDYVENYLKRWRLHQGLSPLPGFRESTPLIATQRGRAGLSDRHIRVLLQEVFDRALQRMQAEHWPDEDVGRLRAASLHWLRHTSATFDAPHRDMKDLQVDLRHNSLSTTQNVYYNSEDEKRAYSVKRLPMKERS</sequence>
<dbReference type="GO" id="GO:0005737">
    <property type="term" value="C:cytoplasm"/>
    <property type="evidence" value="ECO:0007669"/>
    <property type="project" value="UniProtKB-SubCell"/>
</dbReference>
<keyword evidence="3" id="KW-0238">DNA-binding</keyword>
<protein>
    <submittedName>
        <fullName evidence="6">Site-specific recombinase XerD</fullName>
    </submittedName>
</protein>
<dbReference type="Gene3D" id="1.10.150.130">
    <property type="match status" value="1"/>
</dbReference>
<keyword evidence="4" id="KW-0233">DNA recombination</keyword>
<dbReference type="InterPro" id="IPR011010">
    <property type="entry name" value="DNA_brk_join_enz"/>
</dbReference>
<gene>
    <name evidence="6" type="ORF">SAMN05216197_101199</name>
</gene>
<evidence type="ECO:0000256" key="4">
    <source>
        <dbReference type="ARBA" id="ARBA00023172"/>
    </source>
</evidence>
<reference evidence="6 7" key="1">
    <citation type="submission" date="2016-10" db="EMBL/GenBank/DDBJ databases">
        <authorList>
            <person name="de Groot N.N."/>
        </authorList>
    </citation>
    <scope>NUCLEOTIDE SEQUENCE [LARGE SCALE GENOMIC DNA]</scope>
    <source>
        <strain evidence="6 7">DSM 11363</strain>
    </source>
</reference>
<evidence type="ECO:0000256" key="3">
    <source>
        <dbReference type="ARBA" id="ARBA00023125"/>
    </source>
</evidence>
<dbReference type="GO" id="GO:0003677">
    <property type="term" value="F:DNA binding"/>
    <property type="evidence" value="ECO:0007669"/>
    <property type="project" value="UniProtKB-KW"/>
</dbReference>
<evidence type="ECO:0000256" key="2">
    <source>
        <dbReference type="ARBA" id="ARBA00022908"/>
    </source>
</evidence>
<dbReference type="EMBL" id="FOHW01000001">
    <property type="protein sequence ID" value="SES67188.1"/>
    <property type="molecule type" value="Genomic_DNA"/>
</dbReference>
<organism evidence="6 7">
    <name type="scientific">Pseudomonas graminis</name>
    <dbReference type="NCBI Taxonomy" id="158627"/>
    <lineage>
        <taxon>Bacteria</taxon>
        <taxon>Pseudomonadati</taxon>
        <taxon>Pseudomonadota</taxon>
        <taxon>Gammaproteobacteria</taxon>
        <taxon>Pseudomonadales</taxon>
        <taxon>Pseudomonadaceae</taxon>
        <taxon>Pseudomonas</taxon>
    </lineage>
</organism>
<dbReference type="InterPro" id="IPR050090">
    <property type="entry name" value="Tyrosine_recombinase_XerCD"/>
</dbReference>
<dbReference type="SUPFAM" id="SSF56349">
    <property type="entry name" value="DNA breaking-rejoining enzymes"/>
    <property type="match status" value="1"/>
</dbReference>
<dbReference type="AlphaFoldDB" id="A0A1H9YDZ0"/>
<comment type="subcellular location">
    <subcellularLocation>
        <location evidence="1">Cytoplasm</location>
    </subcellularLocation>
</comment>
<proteinExistence type="predicted"/>
<dbReference type="InterPro" id="IPR010998">
    <property type="entry name" value="Integrase_recombinase_N"/>
</dbReference>
<evidence type="ECO:0000313" key="6">
    <source>
        <dbReference type="EMBL" id="SES67188.1"/>
    </source>
</evidence>
<dbReference type="InterPro" id="IPR013762">
    <property type="entry name" value="Integrase-like_cat_sf"/>
</dbReference>
<dbReference type="PANTHER" id="PTHR30349:SF77">
    <property type="entry name" value="TYROSINE RECOMBINASE XERC"/>
    <property type="match status" value="1"/>
</dbReference>
<feature type="domain" description="Tyr recombinase" evidence="5">
    <location>
        <begin position="234"/>
        <end position="446"/>
    </location>
</feature>
<dbReference type="PANTHER" id="PTHR30349">
    <property type="entry name" value="PHAGE INTEGRASE-RELATED"/>
    <property type="match status" value="1"/>
</dbReference>
<name>A0A1H9YDZ0_9PSED</name>
<accession>A0A1H9YDZ0</accession>
<keyword evidence="2" id="KW-0229">DNA integration</keyword>
<dbReference type="Gene3D" id="1.10.443.10">
    <property type="entry name" value="Intergrase catalytic core"/>
    <property type="match status" value="1"/>
</dbReference>
<dbReference type="InterPro" id="IPR002104">
    <property type="entry name" value="Integrase_catalytic"/>
</dbReference>
<dbReference type="GO" id="GO:0006310">
    <property type="term" value="P:DNA recombination"/>
    <property type="evidence" value="ECO:0007669"/>
    <property type="project" value="UniProtKB-KW"/>
</dbReference>